<dbReference type="Proteomes" id="UP000238479">
    <property type="component" value="Chromosome 4"/>
</dbReference>
<evidence type="ECO:0000313" key="1">
    <source>
        <dbReference type="EMBL" id="PRQ38400.1"/>
    </source>
</evidence>
<name>A0A2P6QW46_ROSCH</name>
<reference evidence="1 2" key="1">
    <citation type="journal article" date="2018" name="Nat. Genet.">
        <title>The Rosa genome provides new insights in the design of modern roses.</title>
        <authorList>
            <person name="Bendahmane M."/>
        </authorList>
    </citation>
    <scope>NUCLEOTIDE SEQUENCE [LARGE SCALE GENOMIC DNA]</scope>
    <source>
        <strain evidence="2">cv. Old Blush</strain>
    </source>
</reference>
<dbReference type="Gramene" id="PRQ38400">
    <property type="protein sequence ID" value="PRQ38400"/>
    <property type="gene ID" value="RchiOBHm_Chr4g0413491"/>
</dbReference>
<dbReference type="EMBL" id="PDCK01000042">
    <property type="protein sequence ID" value="PRQ38400.1"/>
    <property type="molecule type" value="Genomic_DNA"/>
</dbReference>
<organism evidence="1 2">
    <name type="scientific">Rosa chinensis</name>
    <name type="common">China rose</name>
    <dbReference type="NCBI Taxonomy" id="74649"/>
    <lineage>
        <taxon>Eukaryota</taxon>
        <taxon>Viridiplantae</taxon>
        <taxon>Streptophyta</taxon>
        <taxon>Embryophyta</taxon>
        <taxon>Tracheophyta</taxon>
        <taxon>Spermatophyta</taxon>
        <taxon>Magnoliopsida</taxon>
        <taxon>eudicotyledons</taxon>
        <taxon>Gunneridae</taxon>
        <taxon>Pentapetalae</taxon>
        <taxon>rosids</taxon>
        <taxon>fabids</taxon>
        <taxon>Rosales</taxon>
        <taxon>Rosaceae</taxon>
        <taxon>Rosoideae</taxon>
        <taxon>Rosoideae incertae sedis</taxon>
        <taxon>Rosa</taxon>
    </lineage>
</organism>
<sequence length="58" mass="6905">MHIAKIFLTFLIFRVHFLVVLSSIITIRRTCICFCISRKLDFQFFYYLLCSTTSMLCS</sequence>
<dbReference type="AlphaFoldDB" id="A0A2P6QW46"/>
<keyword evidence="2" id="KW-1185">Reference proteome</keyword>
<evidence type="ECO:0000313" key="2">
    <source>
        <dbReference type="Proteomes" id="UP000238479"/>
    </source>
</evidence>
<gene>
    <name evidence="1" type="ORF">RchiOBHm_Chr4g0413491</name>
</gene>
<comment type="caution">
    <text evidence="1">The sequence shown here is derived from an EMBL/GenBank/DDBJ whole genome shotgun (WGS) entry which is preliminary data.</text>
</comment>
<proteinExistence type="predicted"/>
<protein>
    <submittedName>
        <fullName evidence="1">Uncharacterized protein</fullName>
    </submittedName>
</protein>
<accession>A0A2P6QW46</accession>